<evidence type="ECO:0000313" key="1">
    <source>
        <dbReference type="EMBL" id="KAG0577095.1"/>
    </source>
</evidence>
<gene>
    <name evidence="1" type="ORF">KC19_5G130400</name>
</gene>
<sequence length="135" mass="14667">MFFQLGHYVSSDYVSPFGVALRCPIDVPAFECCRGFVISPLVSAQIAGLSLQSADAETEQVFVTVAWLSIWKFCSSGEKQARAKRRKGSVSSGHCDISIASGNECTSCDWSFAAEELLHLILELKGQVVFAALKL</sequence>
<protein>
    <submittedName>
        <fullName evidence="1">Uncharacterized protein</fullName>
    </submittedName>
</protein>
<proteinExistence type="predicted"/>
<dbReference type="Proteomes" id="UP000822688">
    <property type="component" value="Chromosome 5"/>
</dbReference>
<organism evidence="1 2">
    <name type="scientific">Ceratodon purpureus</name>
    <name type="common">Fire moss</name>
    <name type="synonym">Dicranum purpureum</name>
    <dbReference type="NCBI Taxonomy" id="3225"/>
    <lineage>
        <taxon>Eukaryota</taxon>
        <taxon>Viridiplantae</taxon>
        <taxon>Streptophyta</taxon>
        <taxon>Embryophyta</taxon>
        <taxon>Bryophyta</taxon>
        <taxon>Bryophytina</taxon>
        <taxon>Bryopsida</taxon>
        <taxon>Dicranidae</taxon>
        <taxon>Pseudoditrichales</taxon>
        <taxon>Ditrichaceae</taxon>
        <taxon>Ceratodon</taxon>
    </lineage>
</organism>
<dbReference type="AlphaFoldDB" id="A0A8T0I2D6"/>
<accession>A0A8T0I2D6</accession>
<reference evidence="1" key="1">
    <citation type="submission" date="2020-06" db="EMBL/GenBank/DDBJ databases">
        <title>WGS assembly of Ceratodon purpureus strain R40.</title>
        <authorList>
            <person name="Carey S.B."/>
            <person name="Jenkins J."/>
            <person name="Shu S."/>
            <person name="Lovell J.T."/>
            <person name="Sreedasyam A."/>
            <person name="Maumus F."/>
            <person name="Tiley G.P."/>
            <person name="Fernandez-Pozo N."/>
            <person name="Barry K."/>
            <person name="Chen C."/>
            <person name="Wang M."/>
            <person name="Lipzen A."/>
            <person name="Daum C."/>
            <person name="Saski C.A."/>
            <person name="Payton A.C."/>
            <person name="Mcbreen J.C."/>
            <person name="Conrad R.E."/>
            <person name="Kollar L.M."/>
            <person name="Olsson S."/>
            <person name="Huttunen S."/>
            <person name="Landis J.B."/>
            <person name="Wickett N.J."/>
            <person name="Johnson M.G."/>
            <person name="Rensing S.A."/>
            <person name="Grimwood J."/>
            <person name="Schmutz J."/>
            <person name="Mcdaniel S.F."/>
        </authorList>
    </citation>
    <scope>NUCLEOTIDE SEQUENCE</scope>
    <source>
        <strain evidence="1">R40</strain>
    </source>
</reference>
<keyword evidence="2" id="KW-1185">Reference proteome</keyword>
<name>A0A8T0I2D6_CERPU</name>
<dbReference type="EMBL" id="CM026425">
    <property type="protein sequence ID" value="KAG0577095.1"/>
    <property type="molecule type" value="Genomic_DNA"/>
</dbReference>
<evidence type="ECO:0000313" key="2">
    <source>
        <dbReference type="Proteomes" id="UP000822688"/>
    </source>
</evidence>
<comment type="caution">
    <text evidence="1">The sequence shown here is derived from an EMBL/GenBank/DDBJ whole genome shotgun (WGS) entry which is preliminary data.</text>
</comment>